<feature type="region of interest" description="Disordered" evidence="1">
    <location>
        <begin position="94"/>
        <end position="114"/>
    </location>
</feature>
<dbReference type="GO" id="GO:0016798">
    <property type="term" value="F:hydrolase activity, acting on glycosyl bonds"/>
    <property type="evidence" value="ECO:0007669"/>
    <property type="project" value="UniProtKB-KW"/>
</dbReference>
<comment type="caution">
    <text evidence="3">The sequence shown here is derived from an EMBL/GenBank/DDBJ whole genome shotgun (WGS) entry which is preliminary data.</text>
</comment>
<dbReference type="EMBL" id="JAOQKC010000023">
    <property type="protein sequence ID" value="MCU6698005.1"/>
    <property type="molecule type" value="Genomic_DNA"/>
</dbReference>
<feature type="compositionally biased region" description="Acidic residues" evidence="1">
    <location>
        <begin position="99"/>
        <end position="114"/>
    </location>
</feature>
<reference evidence="3 4" key="1">
    <citation type="journal article" date="2021" name="ISME Commun">
        <title>Automated analysis of genomic sequences facilitates high-throughput and comprehensive description of bacteria.</title>
        <authorList>
            <person name="Hitch T.C.A."/>
        </authorList>
    </citation>
    <scope>NUCLEOTIDE SEQUENCE [LARGE SCALE GENOMIC DNA]</scope>
    <source>
        <strain evidence="3 4">Sanger_04</strain>
    </source>
</reference>
<dbReference type="InterPro" id="IPR018711">
    <property type="entry name" value="NAGPA"/>
</dbReference>
<gene>
    <name evidence="3" type="ORF">OCV63_14070</name>
</gene>
<proteinExistence type="predicted"/>
<evidence type="ECO:0000259" key="2">
    <source>
        <dbReference type="Pfam" id="PF09992"/>
    </source>
</evidence>
<feature type="domain" description="Phosphodiester glycosidase" evidence="2">
    <location>
        <begin position="7"/>
        <end position="92"/>
    </location>
</feature>
<organism evidence="3 4">
    <name type="scientific">Laedolimicola ammoniilytica</name>
    <dbReference type="NCBI Taxonomy" id="2981771"/>
    <lineage>
        <taxon>Bacteria</taxon>
        <taxon>Bacillati</taxon>
        <taxon>Bacillota</taxon>
        <taxon>Clostridia</taxon>
        <taxon>Lachnospirales</taxon>
        <taxon>Lachnospiraceae</taxon>
        <taxon>Laedolimicola</taxon>
    </lineage>
</organism>
<evidence type="ECO:0000313" key="4">
    <source>
        <dbReference type="Proteomes" id="UP001652461"/>
    </source>
</evidence>
<evidence type="ECO:0000313" key="3">
    <source>
        <dbReference type="EMBL" id="MCU6698005.1"/>
    </source>
</evidence>
<keyword evidence="4" id="KW-1185">Reference proteome</keyword>
<keyword evidence="3" id="KW-0326">Glycosidase</keyword>
<dbReference type="PANTHER" id="PTHR40446">
    <property type="entry name" value="N-ACETYLGLUCOSAMINE-1-PHOSPHODIESTER ALPHA-N-ACETYLGLUCOSAMINIDASE"/>
    <property type="match status" value="1"/>
</dbReference>
<dbReference type="PANTHER" id="PTHR40446:SF2">
    <property type="entry name" value="N-ACETYLGLUCOSAMINE-1-PHOSPHODIESTER ALPHA-N-ACETYLGLUCOSAMINIDASE"/>
    <property type="match status" value="1"/>
</dbReference>
<sequence>MNVSISGFEPRTAIGYVEPNHYIILAVDGRRTQYSRGMNFDKLSKAFAELGCQSAYNLDGGSSVTLYDNGEIVNQPCWWFADEREISDIVYIEKPQDDTQTEVQDETQSDAQTE</sequence>
<accession>A0ABT2S161</accession>
<dbReference type="Proteomes" id="UP001652461">
    <property type="component" value="Unassembled WGS sequence"/>
</dbReference>
<dbReference type="Pfam" id="PF09992">
    <property type="entry name" value="NAGPA"/>
    <property type="match status" value="1"/>
</dbReference>
<dbReference type="RefSeq" id="WP_158364877.1">
    <property type="nucleotide sequence ID" value="NZ_JAOQKC010000023.1"/>
</dbReference>
<protein>
    <submittedName>
        <fullName evidence="3">Phosphodiester glycosidase family protein</fullName>
    </submittedName>
</protein>
<keyword evidence="3" id="KW-0378">Hydrolase</keyword>
<name>A0ABT2S161_9FIRM</name>
<evidence type="ECO:0000256" key="1">
    <source>
        <dbReference type="SAM" id="MobiDB-lite"/>
    </source>
</evidence>